<dbReference type="AlphaFoldDB" id="A0A383F507"/>
<feature type="non-terminal residue" evidence="1">
    <location>
        <position position="1"/>
    </location>
</feature>
<sequence length="227" mass="24055">ISGVNDTITEPRDVVELSDGNIILAQGRGGLVKILTSTGEKDDTFAEGNVEFTGKDSDANCRGGGQNSSINGDSQTISLDVSSNVDGIDGEVVFVAHSVSSDTDTEGKVVVMDPSGKCIDVIDHNELGADSGVGFNPYALTIKTIGGKDHLFVSGKRTSHIDKKSHFYSKNLTTGDSTSCNIEHDSGRVFKQTNSITVDDGNFLYAQYSGHVFKFKLKSIGANNLCP</sequence>
<organism evidence="1">
    <name type="scientific">marine metagenome</name>
    <dbReference type="NCBI Taxonomy" id="408172"/>
    <lineage>
        <taxon>unclassified sequences</taxon>
        <taxon>metagenomes</taxon>
        <taxon>ecological metagenomes</taxon>
    </lineage>
</organism>
<name>A0A383F507_9ZZZZ</name>
<gene>
    <name evidence="1" type="ORF">METZ01_LOCUS517116</name>
</gene>
<evidence type="ECO:0000313" key="1">
    <source>
        <dbReference type="EMBL" id="SVE64262.1"/>
    </source>
</evidence>
<dbReference type="EMBL" id="UINC01231643">
    <property type="protein sequence ID" value="SVE64262.1"/>
    <property type="molecule type" value="Genomic_DNA"/>
</dbReference>
<proteinExistence type="predicted"/>
<reference evidence="1" key="1">
    <citation type="submission" date="2018-05" db="EMBL/GenBank/DDBJ databases">
        <authorList>
            <person name="Lanie J.A."/>
            <person name="Ng W.-L."/>
            <person name="Kazmierczak K.M."/>
            <person name="Andrzejewski T.M."/>
            <person name="Davidsen T.M."/>
            <person name="Wayne K.J."/>
            <person name="Tettelin H."/>
            <person name="Glass J.I."/>
            <person name="Rusch D."/>
            <person name="Podicherti R."/>
            <person name="Tsui H.-C.T."/>
            <person name="Winkler M.E."/>
        </authorList>
    </citation>
    <scope>NUCLEOTIDE SEQUENCE</scope>
</reference>
<protein>
    <submittedName>
        <fullName evidence="1">Uncharacterized protein</fullName>
    </submittedName>
</protein>
<accession>A0A383F507</accession>
<dbReference type="SUPFAM" id="SSF63829">
    <property type="entry name" value="Calcium-dependent phosphotriesterase"/>
    <property type="match status" value="1"/>
</dbReference>
<feature type="non-terminal residue" evidence="1">
    <location>
        <position position="227"/>
    </location>
</feature>